<keyword evidence="3" id="KW-1185">Reference proteome</keyword>
<reference evidence="2 3" key="1">
    <citation type="journal article" date="2020" name="Phytopathology">
        <title>Genome Sequence Resources of Colletotrichum truncatum, C. plurivorum, C. musicola, and C. sojae: Four Species Pathogenic to Soybean (Glycine max).</title>
        <authorList>
            <person name="Rogerio F."/>
            <person name="Boufleur T.R."/>
            <person name="Ciampi-Guillardi M."/>
            <person name="Sukno S.A."/>
            <person name="Thon M.R."/>
            <person name="Massola Junior N.S."/>
            <person name="Baroncelli R."/>
        </authorList>
    </citation>
    <scope>NUCLEOTIDE SEQUENCE [LARGE SCALE GENOMIC DNA]</scope>
    <source>
        <strain evidence="2 3">LFN0009</strain>
    </source>
</reference>
<organism evidence="2 3">
    <name type="scientific">Colletotrichum sojae</name>
    <dbReference type="NCBI Taxonomy" id="2175907"/>
    <lineage>
        <taxon>Eukaryota</taxon>
        <taxon>Fungi</taxon>
        <taxon>Dikarya</taxon>
        <taxon>Ascomycota</taxon>
        <taxon>Pezizomycotina</taxon>
        <taxon>Sordariomycetes</taxon>
        <taxon>Hypocreomycetidae</taxon>
        <taxon>Glomerellales</taxon>
        <taxon>Glomerellaceae</taxon>
        <taxon>Colletotrichum</taxon>
        <taxon>Colletotrichum orchidearum species complex</taxon>
    </lineage>
</organism>
<accession>A0A8H6JWV1</accession>
<evidence type="ECO:0000313" key="2">
    <source>
        <dbReference type="EMBL" id="KAF6820260.1"/>
    </source>
</evidence>
<comment type="caution">
    <text evidence="2">The sequence shown here is derived from an EMBL/GenBank/DDBJ whole genome shotgun (WGS) entry which is preliminary data.</text>
</comment>
<feature type="compositionally biased region" description="Basic and acidic residues" evidence="1">
    <location>
        <begin position="61"/>
        <end position="73"/>
    </location>
</feature>
<proteinExistence type="predicted"/>
<dbReference type="EMBL" id="WIGN01000006">
    <property type="protein sequence ID" value="KAF6820260.1"/>
    <property type="molecule type" value="Genomic_DNA"/>
</dbReference>
<evidence type="ECO:0000256" key="1">
    <source>
        <dbReference type="SAM" id="MobiDB-lite"/>
    </source>
</evidence>
<feature type="region of interest" description="Disordered" evidence="1">
    <location>
        <begin position="43"/>
        <end position="75"/>
    </location>
</feature>
<feature type="compositionally biased region" description="Basic and acidic residues" evidence="1">
    <location>
        <begin position="127"/>
        <end position="136"/>
    </location>
</feature>
<protein>
    <submittedName>
        <fullName evidence="2">Uncharacterized protein</fullName>
    </submittedName>
</protein>
<feature type="region of interest" description="Disordered" evidence="1">
    <location>
        <begin position="115"/>
        <end position="136"/>
    </location>
</feature>
<dbReference type="Proteomes" id="UP000652219">
    <property type="component" value="Unassembled WGS sequence"/>
</dbReference>
<evidence type="ECO:0000313" key="3">
    <source>
        <dbReference type="Proteomes" id="UP000652219"/>
    </source>
</evidence>
<dbReference type="AlphaFoldDB" id="A0A8H6JWV1"/>
<sequence>MAVASSCAHSFKMIKSDSTLIQWTCNLCHSERLTMHHATLVHRLPAPPPNRTERQTTPTPPKERGRGAHREGDDAPLATWGFCIGFTPGMFNGMRPHVELLTVSDGRRFGCFSMTQTPFHHHPAPAPKRETRSRPT</sequence>
<name>A0A8H6JWV1_9PEZI</name>
<gene>
    <name evidence="2" type="ORF">CSOJ01_00963</name>
</gene>